<evidence type="ECO:0000259" key="2">
    <source>
        <dbReference type="Pfam" id="PF23411"/>
    </source>
</evidence>
<dbReference type="Proteomes" id="UP000023152">
    <property type="component" value="Unassembled WGS sequence"/>
</dbReference>
<evidence type="ECO:0000313" key="3">
    <source>
        <dbReference type="EMBL" id="ETO28269.1"/>
    </source>
</evidence>
<sequence>KKKKRRRRRRGRRRRRRRRRRRGRRRRKEEEAEEDCEPQVSYSRIGELVKTELKKDQVCFLSAHSRYLVLGMQSGQINICDTLGNIIKHYRPHKNAINDISIDVNGDFIASCAKDDGRVVIRDVFQDTDKVHSFHQEKHILTVSLHPNYSDNNNTFVCGGMNQQVLERTMGYFRSETNILHCGEGPIYCIRRRKDIIAWNNDRGIKLYDTSNRKPIAAVKRASERANPSDPFQNRCCLCWEDDDTLLIGWGDWVKIAKIKSVISVNGAVSKTVDICGTFIIDYYVCGIAPFGENLMLLGYLDNEEENDNDSF</sequence>
<gene>
    <name evidence="3" type="ORF">RFI_08863</name>
</gene>
<protein>
    <recommendedName>
        <fullName evidence="2">Vps41 beta-propeller domain-containing protein</fullName>
    </recommendedName>
</protein>
<dbReference type="AlphaFoldDB" id="X6NRB5"/>
<dbReference type="InterPro" id="IPR045111">
    <property type="entry name" value="Vps41/Vps8"/>
</dbReference>
<feature type="region of interest" description="Disordered" evidence="1">
    <location>
        <begin position="1"/>
        <end position="34"/>
    </location>
</feature>
<dbReference type="EMBL" id="ASPP01006766">
    <property type="protein sequence ID" value="ETO28269.1"/>
    <property type="molecule type" value="Genomic_DNA"/>
</dbReference>
<dbReference type="GO" id="GO:0005770">
    <property type="term" value="C:late endosome"/>
    <property type="evidence" value="ECO:0007669"/>
    <property type="project" value="TreeGrafter"/>
</dbReference>
<dbReference type="PANTHER" id="PTHR12616">
    <property type="entry name" value="VACUOLAR PROTEIN SORTING VPS41"/>
    <property type="match status" value="1"/>
</dbReference>
<feature type="domain" description="Vps41 beta-propeller" evidence="2">
    <location>
        <begin position="42"/>
        <end position="309"/>
    </location>
</feature>
<dbReference type="InterPro" id="IPR036322">
    <property type="entry name" value="WD40_repeat_dom_sf"/>
</dbReference>
<comment type="caution">
    <text evidence="3">The sequence shown here is derived from an EMBL/GenBank/DDBJ whole genome shotgun (WGS) entry which is preliminary data.</text>
</comment>
<feature type="non-terminal residue" evidence="3">
    <location>
        <position position="312"/>
    </location>
</feature>
<organism evidence="3 4">
    <name type="scientific">Reticulomyxa filosa</name>
    <dbReference type="NCBI Taxonomy" id="46433"/>
    <lineage>
        <taxon>Eukaryota</taxon>
        <taxon>Sar</taxon>
        <taxon>Rhizaria</taxon>
        <taxon>Retaria</taxon>
        <taxon>Foraminifera</taxon>
        <taxon>Monothalamids</taxon>
        <taxon>Reticulomyxidae</taxon>
        <taxon>Reticulomyxa</taxon>
    </lineage>
</organism>
<dbReference type="Gene3D" id="2.130.10.10">
    <property type="entry name" value="YVTN repeat-like/Quinoprotein amine dehydrogenase"/>
    <property type="match status" value="1"/>
</dbReference>
<name>X6NRB5_RETFI</name>
<dbReference type="OMA" id="IANDARW"/>
<dbReference type="SUPFAM" id="SSF50978">
    <property type="entry name" value="WD40 repeat-like"/>
    <property type="match status" value="1"/>
</dbReference>
<dbReference type="Pfam" id="PF23411">
    <property type="entry name" value="Beta-prop_Vps41"/>
    <property type="match status" value="1"/>
</dbReference>
<evidence type="ECO:0000256" key="1">
    <source>
        <dbReference type="SAM" id="MobiDB-lite"/>
    </source>
</evidence>
<dbReference type="PANTHER" id="PTHR12616:SF1">
    <property type="entry name" value="VACUOLAR PROTEIN SORTING-ASSOCIATED PROTEIN 41 HOMOLOG"/>
    <property type="match status" value="1"/>
</dbReference>
<reference evidence="3 4" key="1">
    <citation type="journal article" date="2013" name="Curr. Biol.">
        <title>The Genome of the Foraminiferan Reticulomyxa filosa.</title>
        <authorList>
            <person name="Glockner G."/>
            <person name="Hulsmann N."/>
            <person name="Schleicher M."/>
            <person name="Noegel A.A."/>
            <person name="Eichinger L."/>
            <person name="Gallinger C."/>
            <person name="Pawlowski J."/>
            <person name="Sierra R."/>
            <person name="Euteneuer U."/>
            <person name="Pillet L."/>
            <person name="Moustafa A."/>
            <person name="Platzer M."/>
            <person name="Groth M."/>
            <person name="Szafranski K."/>
            <person name="Schliwa M."/>
        </authorList>
    </citation>
    <scope>NUCLEOTIDE SEQUENCE [LARGE SCALE GENOMIC DNA]</scope>
</reference>
<feature type="compositionally biased region" description="Basic residues" evidence="1">
    <location>
        <begin position="1"/>
        <end position="27"/>
    </location>
</feature>
<dbReference type="GO" id="GO:0034058">
    <property type="term" value="P:endosomal vesicle fusion"/>
    <property type="evidence" value="ECO:0007669"/>
    <property type="project" value="TreeGrafter"/>
</dbReference>
<dbReference type="GO" id="GO:0016236">
    <property type="term" value="P:macroautophagy"/>
    <property type="evidence" value="ECO:0007669"/>
    <property type="project" value="TreeGrafter"/>
</dbReference>
<accession>X6NRB5</accession>
<dbReference type="GO" id="GO:0030897">
    <property type="term" value="C:HOPS complex"/>
    <property type="evidence" value="ECO:0007669"/>
    <property type="project" value="TreeGrafter"/>
</dbReference>
<proteinExistence type="predicted"/>
<feature type="non-terminal residue" evidence="3">
    <location>
        <position position="1"/>
    </location>
</feature>
<dbReference type="GO" id="GO:0009267">
    <property type="term" value="P:cellular response to starvation"/>
    <property type="evidence" value="ECO:0007669"/>
    <property type="project" value="TreeGrafter"/>
</dbReference>
<keyword evidence="4" id="KW-1185">Reference proteome</keyword>
<dbReference type="GO" id="GO:0006623">
    <property type="term" value="P:protein targeting to vacuole"/>
    <property type="evidence" value="ECO:0007669"/>
    <property type="project" value="InterPro"/>
</dbReference>
<dbReference type="InterPro" id="IPR057780">
    <property type="entry name" value="Beta-prop_Vps41"/>
</dbReference>
<evidence type="ECO:0000313" key="4">
    <source>
        <dbReference type="Proteomes" id="UP000023152"/>
    </source>
</evidence>
<dbReference type="InterPro" id="IPR015943">
    <property type="entry name" value="WD40/YVTN_repeat-like_dom_sf"/>
</dbReference>
<dbReference type="OrthoDB" id="244107at2759"/>